<protein>
    <submittedName>
        <fullName evidence="2">Uncharacterized protein</fullName>
    </submittedName>
</protein>
<dbReference type="EMBL" id="LGRX02032617">
    <property type="protein sequence ID" value="KAK3243839.1"/>
    <property type="molecule type" value="Genomic_DNA"/>
</dbReference>
<dbReference type="InterPro" id="IPR036397">
    <property type="entry name" value="RNaseH_sf"/>
</dbReference>
<dbReference type="Gene3D" id="3.30.420.10">
    <property type="entry name" value="Ribonuclease H-like superfamily/Ribonuclease H"/>
    <property type="match status" value="1"/>
</dbReference>
<dbReference type="GO" id="GO:0003676">
    <property type="term" value="F:nucleic acid binding"/>
    <property type="evidence" value="ECO:0007669"/>
    <property type="project" value="InterPro"/>
</dbReference>
<dbReference type="Proteomes" id="UP001190700">
    <property type="component" value="Unassembled WGS sequence"/>
</dbReference>
<evidence type="ECO:0000313" key="3">
    <source>
        <dbReference type="Proteomes" id="UP001190700"/>
    </source>
</evidence>
<evidence type="ECO:0000313" key="2">
    <source>
        <dbReference type="EMBL" id="KAK3243839.1"/>
    </source>
</evidence>
<sequence length="113" mass="12708">MLRSFVDDNPEDWDLYSTNVEFAINDSRSDFTGFTPFELCYGVSPMSQLDMFLEAAQPASGRRKGGVGTAHEWASRFSSSPMLGTPWEEVPDDNSTECLPWERREVTSKGETT</sequence>
<feature type="region of interest" description="Disordered" evidence="1">
    <location>
        <begin position="78"/>
        <end position="113"/>
    </location>
</feature>
<evidence type="ECO:0000256" key="1">
    <source>
        <dbReference type="SAM" id="MobiDB-lite"/>
    </source>
</evidence>
<proteinExistence type="predicted"/>
<name>A0AAE0BXC1_9CHLO</name>
<dbReference type="AlphaFoldDB" id="A0AAE0BXC1"/>
<comment type="caution">
    <text evidence="2">The sequence shown here is derived from an EMBL/GenBank/DDBJ whole genome shotgun (WGS) entry which is preliminary data.</text>
</comment>
<gene>
    <name evidence="2" type="ORF">CYMTET_46526</name>
</gene>
<keyword evidence="3" id="KW-1185">Reference proteome</keyword>
<organism evidence="2 3">
    <name type="scientific">Cymbomonas tetramitiformis</name>
    <dbReference type="NCBI Taxonomy" id="36881"/>
    <lineage>
        <taxon>Eukaryota</taxon>
        <taxon>Viridiplantae</taxon>
        <taxon>Chlorophyta</taxon>
        <taxon>Pyramimonadophyceae</taxon>
        <taxon>Pyramimonadales</taxon>
        <taxon>Pyramimonadaceae</taxon>
        <taxon>Cymbomonas</taxon>
    </lineage>
</organism>
<reference evidence="2 3" key="1">
    <citation type="journal article" date="2015" name="Genome Biol. Evol.">
        <title>Comparative Genomics of a Bacterivorous Green Alga Reveals Evolutionary Causalities and Consequences of Phago-Mixotrophic Mode of Nutrition.</title>
        <authorList>
            <person name="Burns J.A."/>
            <person name="Paasch A."/>
            <person name="Narechania A."/>
            <person name="Kim E."/>
        </authorList>
    </citation>
    <scope>NUCLEOTIDE SEQUENCE [LARGE SCALE GENOMIC DNA]</scope>
    <source>
        <strain evidence="2 3">PLY_AMNH</strain>
    </source>
</reference>
<feature type="compositionally biased region" description="Basic and acidic residues" evidence="1">
    <location>
        <begin position="100"/>
        <end position="113"/>
    </location>
</feature>
<accession>A0AAE0BXC1</accession>